<keyword evidence="3" id="KW-1185">Reference proteome</keyword>
<name>A0A449BLM6_9MOLU</name>
<evidence type="ECO:0000256" key="1">
    <source>
        <dbReference type="SAM" id="Coils"/>
    </source>
</evidence>
<dbReference type="Proteomes" id="UP000290909">
    <property type="component" value="Chromosome"/>
</dbReference>
<organism evidence="2 3">
    <name type="scientific">Acholeplasma hippikon</name>
    <dbReference type="NCBI Taxonomy" id="264636"/>
    <lineage>
        <taxon>Bacteria</taxon>
        <taxon>Bacillati</taxon>
        <taxon>Mycoplasmatota</taxon>
        <taxon>Mollicutes</taxon>
        <taxon>Acholeplasmatales</taxon>
        <taxon>Acholeplasmataceae</taxon>
        <taxon>Acholeplasma</taxon>
    </lineage>
</organism>
<feature type="coiled-coil region" evidence="1">
    <location>
        <begin position="479"/>
        <end position="630"/>
    </location>
</feature>
<proteinExistence type="predicted"/>
<evidence type="ECO:0000313" key="2">
    <source>
        <dbReference type="EMBL" id="VEU83329.1"/>
    </source>
</evidence>
<keyword evidence="1" id="KW-0175">Coiled coil</keyword>
<evidence type="ECO:0000313" key="3">
    <source>
        <dbReference type="Proteomes" id="UP000290909"/>
    </source>
</evidence>
<dbReference type="AlphaFoldDB" id="A0A449BLM6"/>
<dbReference type="STRING" id="1408416.GCA_000702765_00568"/>
<dbReference type="EMBL" id="LR215050">
    <property type="protein sequence ID" value="VEU83329.1"/>
    <property type="molecule type" value="Genomic_DNA"/>
</dbReference>
<dbReference type="KEGG" id="ahk:NCTC10172_01405"/>
<protein>
    <recommendedName>
        <fullName evidence="4">DUF2357 domain-containing protein</fullName>
    </recommendedName>
</protein>
<gene>
    <name evidence="2" type="ORF">NCTC10172_01405</name>
</gene>
<accession>A0A449BLM6</accession>
<reference evidence="2 3" key="1">
    <citation type="submission" date="2019-01" db="EMBL/GenBank/DDBJ databases">
        <authorList>
            <consortium name="Pathogen Informatics"/>
        </authorList>
    </citation>
    <scope>NUCLEOTIDE SEQUENCE [LARGE SCALE GENOMIC DNA]</scope>
    <source>
        <strain evidence="2 3">NCTC10172</strain>
    </source>
</reference>
<evidence type="ECO:0008006" key="4">
    <source>
        <dbReference type="Google" id="ProtNLM"/>
    </source>
</evidence>
<sequence>METKDIFQSFYQAYQESFKEIEANHTFPEYFYDLFLAGKATIYQKNIEETKTFDEEWIRTVESYFPSLNKIALDPKSVLRYDEEVVAVEKARKVNSQSIRHLASNTHNIKEVTEDGRVIPKKILTTFAEVEYGTYENRMVMTLIDKLFHFVRHRYEIIKNNVESFQKKHFNLAGDFKFQDKDAKINIDIVLKEDLDNKEINEYNQNLLQRVEHLDKLVTSLKTGSFMRMMEGQKKVYPPIIKSNVILKNVDYKNAYMLWLFLDRYNTLAFDLDIKEKDLTFDQNYLQEVYQSTLVYFATVLYNQENRKEVYDAIKPRKYVRPSIKVIRRLADSVINNPDDFEVEDHTLNEYYLKQFKSYFKKSLIYHEAQAKTYETSLKRALRDTLQITNSLYESFFEMDEEDDIFKRLIKDQDPVVELREAKEKALVAKMIREVKEVDYNDALRLEKRMLTKIAKLDKKLIDASKQNKLLTSKKVRSVESLKHERKLATKRKNALELKLKTNKLKDTELANLRKKTTQEINDLVRKLEKEEQKELIDYKVNLKKQYEVELQKLQNDYQAKLDKINEERRLQKEKLLKQKEERIKREREKAKEKLRIAKEKEKDKQALKLQKEKEKLDKKLKTKKEAKVSVWRKQ</sequence>